<sequence length="32" mass="3595">MNFGDDNTPPGQKNPVFLRFWEPVGGVNCPNF</sequence>
<organism evidence="1">
    <name type="scientific">Siphoviridae sp. ctdjy6</name>
    <dbReference type="NCBI Taxonomy" id="2825584"/>
    <lineage>
        <taxon>Viruses</taxon>
        <taxon>Duplodnaviria</taxon>
        <taxon>Heunggongvirae</taxon>
        <taxon>Uroviricota</taxon>
        <taxon>Caudoviricetes</taxon>
    </lineage>
</organism>
<accession>A0A8S5TRR0</accession>
<evidence type="ECO:0000313" key="1">
    <source>
        <dbReference type="EMBL" id="DAF84900.1"/>
    </source>
</evidence>
<name>A0A8S5TRR0_9CAUD</name>
<proteinExistence type="predicted"/>
<protein>
    <submittedName>
        <fullName evidence="1">Uncharacterized protein</fullName>
    </submittedName>
</protein>
<reference evidence="1" key="1">
    <citation type="journal article" date="2021" name="Proc. Natl. Acad. Sci. U.S.A.">
        <title>A Catalog of Tens of Thousands of Viruses from Human Metagenomes Reveals Hidden Associations with Chronic Diseases.</title>
        <authorList>
            <person name="Tisza M.J."/>
            <person name="Buck C.B."/>
        </authorList>
    </citation>
    <scope>NUCLEOTIDE SEQUENCE</scope>
    <source>
        <strain evidence="1">Ctdjy6</strain>
    </source>
</reference>
<dbReference type="EMBL" id="BK015912">
    <property type="protein sequence ID" value="DAF84900.1"/>
    <property type="molecule type" value="Genomic_DNA"/>
</dbReference>